<dbReference type="Proteomes" id="UP000218231">
    <property type="component" value="Unassembled WGS sequence"/>
</dbReference>
<proteinExistence type="predicted"/>
<name>A0A2A2LXW3_9BILA</name>
<dbReference type="AlphaFoldDB" id="A0A2A2LXW3"/>
<accession>A0A2A2LXW3</accession>
<keyword evidence="2" id="KW-1185">Reference proteome</keyword>
<comment type="caution">
    <text evidence="1">The sequence shown here is derived from an EMBL/GenBank/DDBJ whole genome shotgun (WGS) entry which is preliminary data.</text>
</comment>
<gene>
    <name evidence="1" type="ORF">WR25_01277</name>
</gene>
<reference evidence="1 2" key="1">
    <citation type="journal article" date="2017" name="Curr. Biol.">
        <title>Genome architecture and evolution of a unichromosomal asexual nematode.</title>
        <authorList>
            <person name="Fradin H."/>
            <person name="Zegar C."/>
            <person name="Gutwein M."/>
            <person name="Lucas J."/>
            <person name="Kovtun M."/>
            <person name="Corcoran D."/>
            <person name="Baugh L.R."/>
            <person name="Kiontke K."/>
            <person name="Gunsalus K."/>
            <person name="Fitch D.H."/>
            <person name="Piano F."/>
        </authorList>
    </citation>
    <scope>NUCLEOTIDE SEQUENCE [LARGE SCALE GENOMIC DNA]</scope>
    <source>
        <strain evidence="1">PF1309</strain>
    </source>
</reference>
<evidence type="ECO:0000313" key="1">
    <source>
        <dbReference type="EMBL" id="PAV91072.1"/>
    </source>
</evidence>
<organism evidence="1 2">
    <name type="scientific">Diploscapter pachys</name>
    <dbReference type="NCBI Taxonomy" id="2018661"/>
    <lineage>
        <taxon>Eukaryota</taxon>
        <taxon>Metazoa</taxon>
        <taxon>Ecdysozoa</taxon>
        <taxon>Nematoda</taxon>
        <taxon>Chromadorea</taxon>
        <taxon>Rhabditida</taxon>
        <taxon>Rhabditina</taxon>
        <taxon>Rhabditomorpha</taxon>
        <taxon>Rhabditoidea</taxon>
        <taxon>Rhabditidae</taxon>
        <taxon>Diploscapter</taxon>
    </lineage>
</organism>
<protein>
    <submittedName>
        <fullName evidence="1">Uncharacterized protein</fullName>
    </submittedName>
</protein>
<sequence>MLSNFPVEIILMSFDYLKFDEIEALAWTSKRIMSINAYSCEVAWSIGEHRSGNSNEQEGEEEDDGNIIEFNAFNVIIRDSKERKKQEAIDNKVFNALVKYYQYCRKVNHHRRTQTMSWDGYVCGMGDIEPLADLFDNIPYLDMHTFLSRFKVETFQIINGRDKQQFWKLIDAIETSRSSSQLNNISCGRVITDLEDVKRCEIYSCLRNGLTRFSINSPLFLDQLLQIPHFKNTLFELYALTSSQIESLPFISAKSVCVPDGSISFRRFFGNLIQASQTQLLDPRDFVSIKNEDGDDIPIWLVMDSILQKTSYIFWTDIDKDPQGIKYEIRSPLQTWYITISPFALCKNLLTICISLNRDD</sequence>
<dbReference type="EMBL" id="LIAE01006337">
    <property type="protein sequence ID" value="PAV91072.1"/>
    <property type="molecule type" value="Genomic_DNA"/>
</dbReference>
<evidence type="ECO:0000313" key="2">
    <source>
        <dbReference type="Proteomes" id="UP000218231"/>
    </source>
</evidence>